<dbReference type="EnsemblMetazoa" id="ACUA020843-RA">
    <property type="protein sequence ID" value="ACUA020843-PA"/>
    <property type="gene ID" value="ACUA020843"/>
</dbReference>
<evidence type="ECO:0000256" key="1">
    <source>
        <dbReference type="SAM" id="MobiDB-lite"/>
    </source>
</evidence>
<protein>
    <submittedName>
        <fullName evidence="2">Uncharacterized protein</fullName>
    </submittedName>
</protein>
<name>A0A182ML07_9DIPT</name>
<reference evidence="3" key="1">
    <citation type="submission" date="2013-09" db="EMBL/GenBank/DDBJ databases">
        <title>The Genome Sequence of Anopheles culicifacies species A.</title>
        <authorList>
            <consortium name="The Broad Institute Genomics Platform"/>
            <person name="Neafsey D.E."/>
            <person name="Besansky N."/>
            <person name="Howell P."/>
            <person name="Walton C."/>
            <person name="Young S.K."/>
            <person name="Zeng Q."/>
            <person name="Gargeya S."/>
            <person name="Fitzgerald M."/>
            <person name="Haas B."/>
            <person name="Abouelleil A."/>
            <person name="Allen A.W."/>
            <person name="Alvarado L."/>
            <person name="Arachchi H.M."/>
            <person name="Berlin A.M."/>
            <person name="Chapman S.B."/>
            <person name="Gainer-Dewar J."/>
            <person name="Goldberg J."/>
            <person name="Griggs A."/>
            <person name="Gujja S."/>
            <person name="Hansen M."/>
            <person name="Howarth C."/>
            <person name="Imamovic A."/>
            <person name="Ireland A."/>
            <person name="Larimer J."/>
            <person name="McCowan C."/>
            <person name="Murphy C."/>
            <person name="Pearson M."/>
            <person name="Poon T.W."/>
            <person name="Priest M."/>
            <person name="Roberts A."/>
            <person name="Saif S."/>
            <person name="Shea T."/>
            <person name="Sisk P."/>
            <person name="Sykes S."/>
            <person name="Wortman J."/>
            <person name="Nusbaum C."/>
            <person name="Birren B."/>
        </authorList>
    </citation>
    <scope>NUCLEOTIDE SEQUENCE [LARGE SCALE GENOMIC DNA]</scope>
    <source>
        <strain evidence="3">A-37</strain>
    </source>
</reference>
<dbReference type="EMBL" id="AXCM01001699">
    <property type="status" value="NOT_ANNOTATED_CDS"/>
    <property type="molecule type" value="Genomic_DNA"/>
</dbReference>
<feature type="compositionally biased region" description="Polar residues" evidence="1">
    <location>
        <begin position="94"/>
        <end position="109"/>
    </location>
</feature>
<dbReference type="Proteomes" id="UP000075883">
    <property type="component" value="Unassembled WGS sequence"/>
</dbReference>
<feature type="region of interest" description="Disordered" evidence="1">
    <location>
        <begin position="162"/>
        <end position="189"/>
    </location>
</feature>
<proteinExistence type="predicted"/>
<evidence type="ECO:0000313" key="3">
    <source>
        <dbReference type="Proteomes" id="UP000075883"/>
    </source>
</evidence>
<evidence type="ECO:0000313" key="2">
    <source>
        <dbReference type="EnsemblMetazoa" id="ACUA020843-PA"/>
    </source>
</evidence>
<dbReference type="VEuPathDB" id="VectorBase:ACUA020843"/>
<dbReference type="STRING" id="139723.A0A182ML07"/>
<feature type="region of interest" description="Disordered" evidence="1">
    <location>
        <begin position="88"/>
        <end position="127"/>
    </location>
</feature>
<sequence length="189" mass="20821">MPDLCNLQIEYDEAAPIIETMTDAKEITIFEDAEVIPFTGNDPRSPSIAIARTPMVLVKHEDDEGAYKQNNEVQVANLEAIEGNLKAEAEKQQKTPQQGIQDNQNSGEQTPKKDKLTPRTGNRTPLGCMTNIGTVSNNIRKMALIGQTKQSMLADEQKLLPRNGNMGSAELNASAKQTSRSRIPKLRMS</sequence>
<keyword evidence="3" id="KW-1185">Reference proteome</keyword>
<organism evidence="2 3">
    <name type="scientific">Anopheles culicifacies</name>
    <dbReference type="NCBI Taxonomy" id="139723"/>
    <lineage>
        <taxon>Eukaryota</taxon>
        <taxon>Metazoa</taxon>
        <taxon>Ecdysozoa</taxon>
        <taxon>Arthropoda</taxon>
        <taxon>Hexapoda</taxon>
        <taxon>Insecta</taxon>
        <taxon>Pterygota</taxon>
        <taxon>Neoptera</taxon>
        <taxon>Endopterygota</taxon>
        <taxon>Diptera</taxon>
        <taxon>Nematocera</taxon>
        <taxon>Culicoidea</taxon>
        <taxon>Culicidae</taxon>
        <taxon>Anophelinae</taxon>
        <taxon>Anopheles</taxon>
        <taxon>culicifacies species complex</taxon>
    </lineage>
</organism>
<reference evidence="2" key="2">
    <citation type="submission" date="2020-05" db="UniProtKB">
        <authorList>
            <consortium name="EnsemblMetazoa"/>
        </authorList>
    </citation>
    <scope>IDENTIFICATION</scope>
    <source>
        <strain evidence="2">A-37</strain>
    </source>
</reference>
<accession>A0A182ML07</accession>
<dbReference type="AlphaFoldDB" id="A0A182ML07"/>